<protein>
    <submittedName>
        <fullName evidence="3">Transglutaminase domain-containing protein</fullName>
    </submittedName>
</protein>
<keyword evidence="1" id="KW-1133">Transmembrane helix</keyword>
<accession>A0A378JJV4</accession>
<dbReference type="InterPro" id="IPR002931">
    <property type="entry name" value="Transglutaminase-like"/>
</dbReference>
<feature type="transmembrane region" description="Helical" evidence="1">
    <location>
        <begin position="547"/>
        <end position="568"/>
    </location>
</feature>
<name>A0A378JJV4_9GAMM</name>
<dbReference type="PANTHER" id="PTHR42736:SF1">
    <property type="entry name" value="PROTEIN-GLUTAMINE GAMMA-GLUTAMYLTRANSFERASE"/>
    <property type="match status" value="1"/>
</dbReference>
<feature type="transmembrane region" description="Helical" evidence="1">
    <location>
        <begin position="131"/>
        <end position="151"/>
    </location>
</feature>
<sequence length="661" mass="77258">MKTMSKHSHLLLLTRYMLIITLICYFPHFFQSPYWVTLLLIGAISYKLIATYFSFSPLPGWIKLIFIIGTVILLKMYYGNMFNSGFFIGFLATFIGLKCLEIHSLRDIKFLIICNFYLILTSLIVDQNLWMVVYLFIAILVNVLLMLKLNAQQISLKSLSSRSFRYVLIAIPFSLVLFYIFPRIAKPLWQVPTHSLNQIGFSENLSPGSITQLFTDDRTAFRVTFRDKPILNGYWQGLILNYYNGVSWSSVGTRQSDLRPLKELNERQNVAYEVMLDPHQKKWLFYLGFPIAAYPKLLFIANRGLVLTSQEKIQRRLIYGIQLGKELYHPLSTSELQQNTQLPANVNNQLVSWARENFLNLKNNPEQIIKSLAEYIKQQPFYYTLTPSELISKDQMDEFWFESRQGYCEHYASAVAIILRAIGIPSRVVVGYQGGLWNSVGRYLDMQQNNAHAWIEYWHENVGWQRVDPTSFIAPERIDKVIHDLQSSNLAQQKSNYFASLSWLQRSQLFMETLGFFADRWLLFYNQDTQLDLLKKLGLEHWNTTDLLRAAVAVFLCFTFLTGLIYALNQYKRRDPLAKAYQKLQREFKRFNIPTSPAMTLQKQCKVLQKKLPHLNKEILSFLLSYDQIRLQQTESYSKNNQKQTISLFKKLRKILIKSAK</sequence>
<reference evidence="3 4" key="1">
    <citation type="submission" date="2018-06" db="EMBL/GenBank/DDBJ databases">
        <authorList>
            <consortium name="Pathogen Informatics"/>
            <person name="Doyle S."/>
        </authorList>
    </citation>
    <scope>NUCLEOTIDE SEQUENCE [LARGE SCALE GENOMIC DNA]</scope>
    <source>
        <strain evidence="3 4">NCTC13316</strain>
    </source>
</reference>
<organism evidence="3 4">
    <name type="scientific">Legionella busanensis</name>
    <dbReference type="NCBI Taxonomy" id="190655"/>
    <lineage>
        <taxon>Bacteria</taxon>
        <taxon>Pseudomonadati</taxon>
        <taxon>Pseudomonadota</taxon>
        <taxon>Gammaproteobacteria</taxon>
        <taxon>Legionellales</taxon>
        <taxon>Legionellaceae</taxon>
        <taxon>Legionella</taxon>
    </lineage>
</organism>
<feature type="transmembrane region" description="Helical" evidence="1">
    <location>
        <begin position="12"/>
        <end position="28"/>
    </location>
</feature>
<gene>
    <name evidence="3" type="ORF">NCTC13316_01702</name>
</gene>
<feature type="transmembrane region" description="Helical" evidence="1">
    <location>
        <begin position="108"/>
        <end position="125"/>
    </location>
</feature>
<keyword evidence="1" id="KW-0472">Membrane</keyword>
<feature type="transmembrane region" description="Helical" evidence="1">
    <location>
        <begin position="60"/>
        <end position="78"/>
    </location>
</feature>
<keyword evidence="1" id="KW-0812">Transmembrane</keyword>
<dbReference type="InterPro" id="IPR021878">
    <property type="entry name" value="TgpA_N"/>
</dbReference>
<proteinExistence type="predicted"/>
<evidence type="ECO:0000256" key="1">
    <source>
        <dbReference type="SAM" id="Phobius"/>
    </source>
</evidence>
<feature type="transmembrane region" description="Helical" evidence="1">
    <location>
        <begin position="163"/>
        <end position="181"/>
    </location>
</feature>
<dbReference type="PANTHER" id="PTHR42736">
    <property type="entry name" value="PROTEIN-GLUTAMINE GAMMA-GLUTAMYLTRANSFERASE"/>
    <property type="match status" value="1"/>
</dbReference>
<dbReference type="InterPro" id="IPR052901">
    <property type="entry name" value="Bact_TGase-like"/>
</dbReference>
<dbReference type="InterPro" id="IPR038765">
    <property type="entry name" value="Papain-like_cys_pep_sf"/>
</dbReference>
<keyword evidence="4" id="KW-1185">Reference proteome</keyword>
<dbReference type="AlphaFoldDB" id="A0A378JJV4"/>
<dbReference type="Pfam" id="PF11992">
    <property type="entry name" value="TgpA_N"/>
    <property type="match status" value="1"/>
</dbReference>
<feature type="transmembrane region" description="Helical" evidence="1">
    <location>
        <begin position="84"/>
        <end position="101"/>
    </location>
</feature>
<dbReference type="Pfam" id="PF01841">
    <property type="entry name" value="Transglut_core"/>
    <property type="match status" value="1"/>
</dbReference>
<evidence type="ECO:0000313" key="3">
    <source>
        <dbReference type="EMBL" id="STX51606.1"/>
    </source>
</evidence>
<feature type="transmembrane region" description="Helical" evidence="1">
    <location>
        <begin position="34"/>
        <end position="53"/>
    </location>
</feature>
<dbReference type="Proteomes" id="UP000254794">
    <property type="component" value="Unassembled WGS sequence"/>
</dbReference>
<evidence type="ECO:0000259" key="2">
    <source>
        <dbReference type="SMART" id="SM00460"/>
    </source>
</evidence>
<evidence type="ECO:0000313" key="4">
    <source>
        <dbReference type="Proteomes" id="UP000254794"/>
    </source>
</evidence>
<dbReference type="EMBL" id="UGOD01000001">
    <property type="protein sequence ID" value="STX51606.1"/>
    <property type="molecule type" value="Genomic_DNA"/>
</dbReference>
<dbReference type="Gene3D" id="3.10.620.30">
    <property type="match status" value="1"/>
</dbReference>
<feature type="domain" description="Transglutaminase-like" evidence="2">
    <location>
        <begin position="400"/>
        <end position="471"/>
    </location>
</feature>
<dbReference type="OrthoDB" id="9804872at2"/>
<dbReference type="SMART" id="SM00460">
    <property type="entry name" value="TGc"/>
    <property type="match status" value="1"/>
</dbReference>
<dbReference type="SUPFAM" id="SSF54001">
    <property type="entry name" value="Cysteine proteinases"/>
    <property type="match status" value="1"/>
</dbReference>